<feature type="transmembrane region" description="Helical" evidence="1">
    <location>
        <begin position="16"/>
        <end position="37"/>
    </location>
</feature>
<protein>
    <recommendedName>
        <fullName evidence="4">DUF1648 domain-containing protein</fullName>
    </recommendedName>
</protein>
<feature type="transmembrane region" description="Helical" evidence="1">
    <location>
        <begin position="98"/>
        <end position="121"/>
    </location>
</feature>
<evidence type="ECO:0008006" key="4">
    <source>
        <dbReference type="Google" id="ProtNLM"/>
    </source>
</evidence>
<feature type="transmembrane region" description="Helical" evidence="1">
    <location>
        <begin position="133"/>
        <end position="154"/>
    </location>
</feature>
<evidence type="ECO:0000313" key="3">
    <source>
        <dbReference type="Proteomes" id="UP000286716"/>
    </source>
</evidence>
<keyword evidence="1" id="KW-0472">Membrane</keyword>
<keyword evidence="3" id="KW-1185">Reference proteome</keyword>
<name>A0A428X623_AMYBA</name>
<evidence type="ECO:0000256" key="1">
    <source>
        <dbReference type="SAM" id="Phobius"/>
    </source>
</evidence>
<comment type="caution">
    <text evidence="2">The sequence shown here is derived from an EMBL/GenBank/DDBJ whole genome shotgun (WGS) entry which is preliminary data.</text>
</comment>
<feature type="transmembrane region" description="Helical" evidence="1">
    <location>
        <begin position="64"/>
        <end position="86"/>
    </location>
</feature>
<dbReference type="RefSeq" id="WP_020646351.1">
    <property type="nucleotide sequence ID" value="NZ_QHHU01000001.1"/>
</dbReference>
<dbReference type="OrthoDB" id="3672169at2"/>
<accession>A0A428X623</accession>
<dbReference type="AlphaFoldDB" id="A0A428X623"/>
<reference evidence="2 3" key="1">
    <citation type="submission" date="2018-05" db="EMBL/GenBank/DDBJ databases">
        <title>Evolution of GPA BGCs.</title>
        <authorList>
            <person name="Waglechner N."/>
            <person name="Wright G.D."/>
        </authorList>
    </citation>
    <scope>NUCLEOTIDE SEQUENCE [LARGE SCALE GENOMIC DNA]</scope>
    <source>
        <strain evidence="2 3">DSM 5908</strain>
    </source>
</reference>
<gene>
    <name evidence="2" type="ORF">DMA12_01120</name>
</gene>
<keyword evidence="1" id="KW-0812">Transmembrane</keyword>
<sequence length="334" mass="35789">MVDVRDGSGSGRLRRLVLTVAPMACAAAVPWLLVAAYGDRLPDRAYVDGWSRVGPEYAHLAPTWSSWSAGWLYGLLWAALFGAVFWRVRQWPHLQRVLAAGGGAAGTTAAVDAVCSVLSVLDVHSYPHQPMSWWYDALPPVVGLLGGAVGWFLAGPAPALPEAAEVPAPNLPARRLGRAERAMFSEVVWSVKARVAGLVLLVCAPVELLTRYDAGTAVMLPALGLFMVLQAKARIRIDGDGVLVTLPLLGRARRRVPYEHVRQAEIAERAPAAGWGLTENKRCRGYVTGRGPAMILRLTGDRPFVVSLRDPVAAVALINGRLARERSTGTATGA</sequence>
<proteinExistence type="predicted"/>
<dbReference type="Proteomes" id="UP000286716">
    <property type="component" value="Unassembled WGS sequence"/>
</dbReference>
<dbReference type="EMBL" id="QHHU01000001">
    <property type="protein sequence ID" value="RSM50782.1"/>
    <property type="molecule type" value="Genomic_DNA"/>
</dbReference>
<organism evidence="2 3">
    <name type="scientific">Amycolatopsis balhimycina DSM 5908</name>
    <dbReference type="NCBI Taxonomy" id="1081091"/>
    <lineage>
        <taxon>Bacteria</taxon>
        <taxon>Bacillati</taxon>
        <taxon>Actinomycetota</taxon>
        <taxon>Actinomycetes</taxon>
        <taxon>Pseudonocardiales</taxon>
        <taxon>Pseudonocardiaceae</taxon>
        <taxon>Amycolatopsis</taxon>
    </lineage>
</organism>
<evidence type="ECO:0000313" key="2">
    <source>
        <dbReference type="EMBL" id="RSM50782.1"/>
    </source>
</evidence>
<keyword evidence="1" id="KW-1133">Transmembrane helix</keyword>